<reference evidence="4 5" key="1">
    <citation type="journal article" date="2014" name="PLoS Genet.">
        <title>Phylogenetically driven sequencing of extremely halophilic archaea reveals strategies for static and dynamic osmo-response.</title>
        <authorList>
            <person name="Becker E.A."/>
            <person name="Seitzer P.M."/>
            <person name="Tritt A."/>
            <person name="Larsen D."/>
            <person name="Krusor M."/>
            <person name="Yao A.I."/>
            <person name="Wu D."/>
            <person name="Madern D."/>
            <person name="Eisen J.A."/>
            <person name="Darling A.E."/>
            <person name="Facciotti M.T."/>
        </authorList>
    </citation>
    <scope>NUCLEOTIDE SEQUENCE [LARGE SCALE GENOMIC DNA]</scope>
    <source>
        <strain evidence="4 5">DSM 12278</strain>
    </source>
</reference>
<keyword evidence="2" id="KW-0812">Transmembrane</keyword>
<keyword evidence="2" id="KW-0472">Membrane</keyword>
<proteinExistence type="predicted"/>
<dbReference type="AlphaFoldDB" id="M0AXE8"/>
<sequence>MARLFPRRSETPAQDGQPRIVDLEGEDADAVFSALSSTTARQIYSCLDGEPGTPSDIAEAIDSSIQNVRYHLENLEDAGLVEVVDTWYSSRGNEMSVYATTDGPLIVTSDESTGSRLKTALSRLVGGVGALAGGSLLVQYGVARWAGASSPGGQSAPFWSSDDSGPSNQGDSTGSDREAGEQGSGSGDGYQAESTNGDADTGVETDSNSSGADDADVEIAGTDGDHSNGTTGSNETTDAGDGGTGTDVTPNDSHNATGADASDPGASHGDTGGGDGVIAHVQDFATDIVDHVQGFATDVMDPLLTNMPPGLLFFLGGLTVLLAVTAYWYWFSPRPVR</sequence>
<gene>
    <name evidence="4" type="ORF">C481_05230</name>
</gene>
<dbReference type="Gene3D" id="1.10.10.10">
    <property type="entry name" value="Winged helix-like DNA-binding domain superfamily/Winged helix DNA-binding domain"/>
    <property type="match status" value="1"/>
</dbReference>
<dbReference type="OrthoDB" id="11368at2157"/>
<evidence type="ECO:0000313" key="4">
    <source>
        <dbReference type="EMBL" id="ELZ03371.1"/>
    </source>
</evidence>
<feature type="region of interest" description="Disordered" evidence="1">
    <location>
        <begin position="147"/>
        <end position="275"/>
    </location>
</feature>
<keyword evidence="5" id="KW-1185">Reference proteome</keyword>
<keyword evidence="2" id="KW-1133">Transmembrane helix</keyword>
<feature type="compositionally biased region" description="Polar residues" evidence="1">
    <location>
        <begin position="151"/>
        <end position="173"/>
    </location>
</feature>
<evidence type="ECO:0000256" key="2">
    <source>
        <dbReference type="SAM" id="Phobius"/>
    </source>
</evidence>
<dbReference type="CDD" id="cd00090">
    <property type="entry name" value="HTH_ARSR"/>
    <property type="match status" value="1"/>
</dbReference>
<dbReference type="InterPro" id="IPR036390">
    <property type="entry name" value="WH_DNA-bd_sf"/>
</dbReference>
<protein>
    <submittedName>
        <fullName evidence="4">Regulatory protein ArsR</fullName>
    </submittedName>
</protein>
<dbReference type="RefSeq" id="WP_006108052.1">
    <property type="nucleotide sequence ID" value="NZ_AOIO01000017.1"/>
</dbReference>
<comment type="caution">
    <text evidence="4">The sequence shown here is derived from an EMBL/GenBank/DDBJ whole genome shotgun (WGS) entry which is preliminary data.</text>
</comment>
<dbReference type="Pfam" id="PF24267">
    <property type="entry name" value="HVO_1552_C"/>
    <property type="match status" value="1"/>
</dbReference>
<dbReference type="InterPro" id="IPR056525">
    <property type="entry name" value="HVO_1552_C"/>
</dbReference>
<dbReference type="InterPro" id="IPR036388">
    <property type="entry name" value="WH-like_DNA-bd_sf"/>
</dbReference>
<dbReference type="eggNOG" id="arCOG01685">
    <property type="taxonomic scope" value="Archaea"/>
</dbReference>
<dbReference type="SUPFAM" id="SSF46785">
    <property type="entry name" value="Winged helix' DNA-binding domain"/>
    <property type="match status" value="1"/>
</dbReference>
<dbReference type="STRING" id="29540.C481_05230"/>
<feature type="domain" description="HVO-1552 C-terminal" evidence="3">
    <location>
        <begin position="269"/>
        <end position="330"/>
    </location>
</feature>
<dbReference type="Pfam" id="PF12840">
    <property type="entry name" value="HTH_20"/>
    <property type="match status" value="1"/>
</dbReference>
<feature type="transmembrane region" description="Helical" evidence="2">
    <location>
        <begin position="310"/>
        <end position="330"/>
    </location>
</feature>
<evidence type="ECO:0000256" key="1">
    <source>
        <dbReference type="SAM" id="MobiDB-lite"/>
    </source>
</evidence>
<evidence type="ECO:0000259" key="3">
    <source>
        <dbReference type="Pfam" id="PF24267"/>
    </source>
</evidence>
<dbReference type="PATRIC" id="fig|29540.5.peg.1059"/>
<evidence type="ECO:0000313" key="5">
    <source>
        <dbReference type="Proteomes" id="UP000011554"/>
    </source>
</evidence>
<dbReference type="Proteomes" id="UP000011554">
    <property type="component" value="Unassembled WGS sequence"/>
</dbReference>
<name>M0AXE8_NATA1</name>
<accession>M0AXE8</accession>
<dbReference type="InterPro" id="IPR011991">
    <property type="entry name" value="ArsR-like_HTH"/>
</dbReference>
<organism evidence="4 5">
    <name type="scientific">Natrialba asiatica (strain ATCC 700177 / DSM 12278 / JCM 9576 / FERM P-10747 / NBRC 102637 / 172P1)</name>
    <dbReference type="NCBI Taxonomy" id="29540"/>
    <lineage>
        <taxon>Archaea</taxon>
        <taxon>Methanobacteriati</taxon>
        <taxon>Methanobacteriota</taxon>
        <taxon>Stenosarchaea group</taxon>
        <taxon>Halobacteria</taxon>
        <taxon>Halobacteriales</taxon>
        <taxon>Natrialbaceae</taxon>
        <taxon>Natrialba</taxon>
    </lineage>
</organism>
<feature type="compositionally biased region" description="Polar residues" evidence="1">
    <location>
        <begin position="192"/>
        <end position="211"/>
    </location>
</feature>
<dbReference type="EMBL" id="AOIO01000017">
    <property type="protein sequence ID" value="ELZ03371.1"/>
    <property type="molecule type" value="Genomic_DNA"/>
</dbReference>